<evidence type="ECO:0000313" key="9">
    <source>
        <dbReference type="Proteomes" id="UP000276770"/>
    </source>
</evidence>
<dbReference type="GO" id="GO:0022857">
    <property type="term" value="F:transmembrane transporter activity"/>
    <property type="evidence" value="ECO:0007669"/>
    <property type="project" value="InterPro"/>
</dbReference>
<evidence type="ECO:0000256" key="4">
    <source>
        <dbReference type="ARBA" id="ARBA00022692"/>
    </source>
</evidence>
<evidence type="ECO:0000256" key="3">
    <source>
        <dbReference type="ARBA" id="ARBA00022475"/>
    </source>
</evidence>
<dbReference type="InterPro" id="IPR036259">
    <property type="entry name" value="MFS_trans_sf"/>
</dbReference>
<feature type="transmembrane region" description="Helical" evidence="7">
    <location>
        <begin position="161"/>
        <end position="186"/>
    </location>
</feature>
<dbReference type="Pfam" id="PF07690">
    <property type="entry name" value="MFS_1"/>
    <property type="match status" value="1"/>
</dbReference>
<dbReference type="OrthoDB" id="9775268at2"/>
<organism evidence="8 9">
    <name type="scientific">Falsibacillus albus</name>
    <dbReference type="NCBI Taxonomy" id="2478915"/>
    <lineage>
        <taxon>Bacteria</taxon>
        <taxon>Bacillati</taxon>
        <taxon>Bacillota</taxon>
        <taxon>Bacilli</taxon>
        <taxon>Bacillales</taxon>
        <taxon>Bacillaceae</taxon>
        <taxon>Falsibacillus</taxon>
    </lineage>
</organism>
<comment type="subcellular location">
    <subcellularLocation>
        <location evidence="1">Cell membrane</location>
        <topology evidence="1">Multi-pass membrane protein</topology>
    </subcellularLocation>
</comment>
<feature type="transmembrane region" description="Helical" evidence="7">
    <location>
        <begin position="228"/>
        <end position="254"/>
    </location>
</feature>
<feature type="transmembrane region" description="Helical" evidence="7">
    <location>
        <begin position="294"/>
        <end position="314"/>
    </location>
</feature>
<dbReference type="CDD" id="cd06173">
    <property type="entry name" value="MFS_MefA_like"/>
    <property type="match status" value="1"/>
</dbReference>
<dbReference type="EMBL" id="RCVZ01000002">
    <property type="protein sequence ID" value="RLQ97342.1"/>
    <property type="molecule type" value="Genomic_DNA"/>
</dbReference>
<feature type="transmembrane region" description="Helical" evidence="7">
    <location>
        <begin position="266"/>
        <end position="287"/>
    </location>
</feature>
<feature type="transmembrane region" description="Helical" evidence="7">
    <location>
        <begin position="86"/>
        <end position="112"/>
    </location>
</feature>
<dbReference type="GO" id="GO:0005886">
    <property type="term" value="C:plasma membrane"/>
    <property type="evidence" value="ECO:0007669"/>
    <property type="project" value="UniProtKB-SubCell"/>
</dbReference>
<protein>
    <submittedName>
        <fullName evidence="8">MFS transporter</fullName>
    </submittedName>
</protein>
<keyword evidence="3" id="KW-1003">Cell membrane</keyword>
<accession>A0A3L7K9M6</accession>
<feature type="transmembrane region" description="Helical" evidence="7">
    <location>
        <begin position="386"/>
        <end position="405"/>
    </location>
</feature>
<proteinExistence type="predicted"/>
<feature type="transmembrane region" description="Helical" evidence="7">
    <location>
        <begin position="12"/>
        <end position="39"/>
    </location>
</feature>
<evidence type="ECO:0000256" key="7">
    <source>
        <dbReference type="SAM" id="Phobius"/>
    </source>
</evidence>
<evidence type="ECO:0000256" key="5">
    <source>
        <dbReference type="ARBA" id="ARBA00022989"/>
    </source>
</evidence>
<evidence type="ECO:0000313" key="8">
    <source>
        <dbReference type="EMBL" id="RLQ97342.1"/>
    </source>
</evidence>
<keyword evidence="4 7" id="KW-0812">Transmembrane</keyword>
<name>A0A3L7K9M6_9BACI</name>
<dbReference type="InterPro" id="IPR011701">
    <property type="entry name" value="MFS"/>
</dbReference>
<keyword evidence="5 7" id="KW-1133">Transmembrane helix</keyword>
<evidence type="ECO:0000256" key="6">
    <source>
        <dbReference type="ARBA" id="ARBA00023136"/>
    </source>
</evidence>
<feature type="transmembrane region" description="Helical" evidence="7">
    <location>
        <begin position="54"/>
        <end position="74"/>
    </location>
</feature>
<feature type="transmembrane region" description="Helical" evidence="7">
    <location>
        <begin position="355"/>
        <end position="380"/>
    </location>
</feature>
<keyword evidence="9" id="KW-1185">Reference proteome</keyword>
<dbReference type="AlphaFoldDB" id="A0A3L7K9M6"/>
<dbReference type="Proteomes" id="UP000276770">
    <property type="component" value="Unassembled WGS sequence"/>
</dbReference>
<feature type="transmembrane region" description="Helical" evidence="7">
    <location>
        <begin position="320"/>
        <end position="343"/>
    </location>
</feature>
<evidence type="ECO:0000256" key="2">
    <source>
        <dbReference type="ARBA" id="ARBA00022448"/>
    </source>
</evidence>
<dbReference type="PANTHER" id="PTHR43266">
    <property type="entry name" value="MACROLIDE-EFFLUX PROTEIN"/>
    <property type="match status" value="1"/>
</dbReference>
<dbReference type="RefSeq" id="WP_121679292.1">
    <property type="nucleotide sequence ID" value="NZ_RCVZ01000002.1"/>
</dbReference>
<gene>
    <name evidence="8" type="ORF">D9X91_04115</name>
</gene>
<dbReference type="PANTHER" id="PTHR43266:SF8">
    <property type="entry name" value="MACROLIDE-EFFLUX PROTEIN"/>
    <property type="match status" value="1"/>
</dbReference>
<keyword evidence="6 7" id="KW-0472">Membrane</keyword>
<dbReference type="Gene3D" id="1.20.1250.20">
    <property type="entry name" value="MFS general substrate transporter like domains"/>
    <property type="match status" value="2"/>
</dbReference>
<dbReference type="SUPFAM" id="SSF103473">
    <property type="entry name" value="MFS general substrate transporter"/>
    <property type="match status" value="1"/>
</dbReference>
<comment type="caution">
    <text evidence="8">The sequence shown here is derived from an EMBL/GenBank/DDBJ whole genome shotgun (WGS) entry which is preliminary data.</text>
</comment>
<sequence length="425" mass="46419">MKKFLGIFKNKTFVKLFLATFTSQMGSIIGVTAFMFYLLDRFSSQPMYASITELMYSLPTLAVFFLVGVVADRLDRQKVAYYCDAICAALSIILLFAIWTGWMPVIFAVLFLRSGVQKFFFPAESGILQGVLNKDDYATSAGLNQLVMSVFMLVGNGLGILAYWLVGIYGAILIDGVTFVASALLIKACTISNEAKLPNGPHTWKDLNPKFVLKDFKAGMVYILKHKLLLSLIVGFFVFGVVNGGFSVMPVFILKYKLAPQTYEEFSIILGAMFGLGALIGGVIASVIVQKIKFYQLIVIGLLVSGGFTVACSFTSNTVVFLILVFLSAFGIPFANIGIGGWVPSVVDAKMMGRVQGWVSPLMMVSQSATLGFIAFSFPAFLSVEMLYWIVGGCLMIVGIFYLIVLPKFAEDKKQPINQSAPSSV</sequence>
<keyword evidence="2" id="KW-0813">Transport</keyword>
<reference evidence="8 9" key="1">
    <citation type="submission" date="2018-10" db="EMBL/GenBank/DDBJ databases">
        <title>Falsibacillus sp. genome draft.</title>
        <authorList>
            <person name="Shi S."/>
        </authorList>
    </citation>
    <scope>NUCLEOTIDE SEQUENCE [LARGE SCALE GENOMIC DNA]</scope>
    <source>
        <strain evidence="8 9">GY 10110</strain>
    </source>
</reference>
<evidence type="ECO:0000256" key="1">
    <source>
        <dbReference type="ARBA" id="ARBA00004651"/>
    </source>
</evidence>